<dbReference type="PROSITE" id="PS01036">
    <property type="entry name" value="HSP70_3"/>
    <property type="match status" value="1"/>
</dbReference>
<comment type="similarity">
    <text evidence="1">Belongs to the heat shock protein 70 family.</text>
</comment>
<dbReference type="GO" id="GO:0140662">
    <property type="term" value="F:ATP-dependent protein folding chaperone"/>
    <property type="evidence" value="ECO:0007669"/>
    <property type="project" value="InterPro"/>
</dbReference>
<protein>
    <recommendedName>
        <fullName evidence="6">Heat shock protein 70</fullName>
    </recommendedName>
</protein>
<dbReference type="PRINTS" id="PR00301">
    <property type="entry name" value="HEATSHOCK70"/>
</dbReference>
<dbReference type="GO" id="GO:0006950">
    <property type="term" value="P:response to stress"/>
    <property type="evidence" value="ECO:0007669"/>
    <property type="project" value="UniProtKB-ARBA"/>
</dbReference>
<evidence type="ECO:0000313" key="5">
    <source>
        <dbReference type="Proteomes" id="UP001075354"/>
    </source>
</evidence>
<dbReference type="SUPFAM" id="SSF53067">
    <property type="entry name" value="Actin-like ATPase domain"/>
    <property type="match status" value="2"/>
</dbReference>
<proteinExistence type="inferred from homology"/>
<dbReference type="CDD" id="cd24028">
    <property type="entry name" value="ASKHA_NBD_HSP70_HSPA1-like"/>
    <property type="match status" value="1"/>
</dbReference>
<dbReference type="Gene3D" id="3.90.640.10">
    <property type="entry name" value="Actin, Chain A, domain 4"/>
    <property type="match status" value="1"/>
</dbReference>
<dbReference type="Gene3D" id="3.30.30.30">
    <property type="match status" value="1"/>
</dbReference>
<dbReference type="FunFam" id="3.90.640.10:FF:000003">
    <property type="entry name" value="Molecular chaperone DnaK"/>
    <property type="match status" value="1"/>
</dbReference>
<evidence type="ECO:0000256" key="3">
    <source>
        <dbReference type="ARBA" id="ARBA00022840"/>
    </source>
</evidence>
<dbReference type="PROSITE" id="PS00297">
    <property type="entry name" value="HSP70_1"/>
    <property type="match status" value="1"/>
</dbReference>
<keyword evidence="2" id="KW-0547">Nucleotide-binding</keyword>
<name>A0AAV7X8C5_9NEOP</name>
<evidence type="ECO:0000256" key="2">
    <source>
        <dbReference type="ARBA" id="ARBA00022741"/>
    </source>
</evidence>
<evidence type="ECO:0008006" key="6">
    <source>
        <dbReference type="Google" id="ProtNLM"/>
    </source>
</evidence>
<dbReference type="InterPro" id="IPR029047">
    <property type="entry name" value="HSP70_peptide-bd_sf"/>
</dbReference>
<dbReference type="PROSITE" id="PS00329">
    <property type="entry name" value="HSP70_2"/>
    <property type="match status" value="1"/>
</dbReference>
<dbReference type="FunFam" id="3.30.420.40:FF:000004">
    <property type="entry name" value="Molecular chaperone DnaK"/>
    <property type="match status" value="1"/>
</dbReference>
<dbReference type="FunFam" id="3.30.30.30:FF:000001">
    <property type="entry name" value="heat shock 70 kDa protein-like"/>
    <property type="match status" value="1"/>
</dbReference>
<dbReference type="SUPFAM" id="SSF100920">
    <property type="entry name" value="Heat shock protein 70kD (HSP70), peptide-binding domain"/>
    <property type="match status" value="1"/>
</dbReference>
<organism evidence="4 5">
    <name type="scientific">Megalurothrips usitatus</name>
    <name type="common">bean blossom thrips</name>
    <dbReference type="NCBI Taxonomy" id="439358"/>
    <lineage>
        <taxon>Eukaryota</taxon>
        <taxon>Metazoa</taxon>
        <taxon>Ecdysozoa</taxon>
        <taxon>Arthropoda</taxon>
        <taxon>Hexapoda</taxon>
        <taxon>Insecta</taxon>
        <taxon>Pterygota</taxon>
        <taxon>Neoptera</taxon>
        <taxon>Paraneoptera</taxon>
        <taxon>Thysanoptera</taxon>
        <taxon>Terebrantia</taxon>
        <taxon>Thripoidea</taxon>
        <taxon>Thripidae</taxon>
        <taxon>Megalurothrips</taxon>
    </lineage>
</organism>
<dbReference type="PANTHER" id="PTHR19375">
    <property type="entry name" value="HEAT SHOCK PROTEIN 70KDA"/>
    <property type="match status" value="1"/>
</dbReference>
<dbReference type="Gene3D" id="3.30.420.40">
    <property type="match status" value="2"/>
</dbReference>
<dbReference type="Gene3D" id="2.60.34.10">
    <property type="entry name" value="Substrate Binding Domain Of DNAk, Chain A, domain 1"/>
    <property type="match status" value="1"/>
</dbReference>
<dbReference type="EMBL" id="JAPTSV010000016">
    <property type="protein sequence ID" value="KAJ1519765.1"/>
    <property type="molecule type" value="Genomic_DNA"/>
</dbReference>
<comment type="caution">
    <text evidence="4">The sequence shown here is derived from an EMBL/GenBank/DDBJ whole genome shotgun (WGS) entry which is preliminary data.</text>
</comment>
<dbReference type="InterPro" id="IPR043129">
    <property type="entry name" value="ATPase_NBD"/>
</dbReference>
<keyword evidence="5" id="KW-1185">Reference proteome</keyword>
<dbReference type="GO" id="GO:0005524">
    <property type="term" value="F:ATP binding"/>
    <property type="evidence" value="ECO:0007669"/>
    <property type="project" value="UniProtKB-KW"/>
</dbReference>
<sequence length="454" mass="49140">MAAAVGIDLGTTYSCVAAIINGRVEVIDGQDYGHRTTPSCVAFVDGEDQALVGEAALRQAARNPANTVVDAKRLIGRHYRDQSVQDDMKQWHFKVTDTNGDPTIHVTDKGRPRALTPQEVSAMVLRKMKQSAEARLGHAVTEAVITVPAYFTDSQKKATREAGELAGLKVLRLLPEPTAAALAYGHGLKDNATEKTVLIYDLGGGTFDVSIVTVSRGKFVVRGVGGNSHLGGTDIDQIILKHAAQEVLRQKNFDVSCNPSKMRRLLARCERAKRDLSTQSRSDIDMESIIPDEFLLPLSRAKLEDLCKDLLRGTISTVRSVLATAKMAAADISEVILVGGSTRMPVVERLLSEVFPGKPVCKTVNPDEAVAQGAALYALHLLQDKAPDVQELAPFLRRLDIQNVTPLSVGVECNGGVFSVIIPRNTAIPVRKEVRRATVFNNQTAAGFRVIPSH</sequence>
<evidence type="ECO:0000256" key="1">
    <source>
        <dbReference type="ARBA" id="ARBA00007381"/>
    </source>
</evidence>
<dbReference type="InterPro" id="IPR013126">
    <property type="entry name" value="Hsp_70_fam"/>
</dbReference>
<reference evidence="4" key="1">
    <citation type="submission" date="2022-12" db="EMBL/GenBank/DDBJ databases">
        <title>Chromosome-level genome assembly of the bean flower thrips Megalurothrips usitatus.</title>
        <authorList>
            <person name="Ma L."/>
            <person name="Liu Q."/>
            <person name="Li H."/>
            <person name="Cai W."/>
        </authorList>
    </citation>
    <scope>NUCLEOTIDE SEQUENCE</scope>
    <source>
        <strain evidence="4">Cailab_2022a</strain>
    </source>
</reference>
<dbReference type="InterPro" id="IPR018181">
    <property type="entry name" value="Heat_shock_70_CS"/>
</dbReference>
<accession>A0AAV7X8C5</accession>
<evidence type="ECO:0000313" key="4">
    <source>
        <dbReference type="EMBL" id="KAJ1519765.1"/>
    </source>
</evidence>
<keyword evidence="3" id="KW-0067">ATP-binding</keyword>
<gene>
    <name evidence="4" type="ORF">ONE63_005021</name>
</gene>
<dbReference type="Pfam" id="PF00012">
    <property type="entry name" value="HSP70"/>
    <property type="match status" value="1"/>
</dbReference>
<dbReference type="AlphaFoldDB" id="A0AAV7X8C5"/>
<dbReference type="Proteomes" id="UP001075354">
    <property type="component" value="Chromosome 16"/>
</dbReference>